<proteinExistence type="predicted"/>
<keyword evidence="1 3" id="KW-0378">Hydrolase</keyword>
<dbReference type="Pfam" id="PF00561">
    <property type="entry name" value="Abhydrolase_1"/>
    <property type="match status" value="1"/>
</dbReference>
<dbReference type="EMBL" id="CP015588">
    <property type="protein sequence ID" value="APY84507.1"/>
    <property type="molecule type" value="Genomic_DNA"/>
</dbReference>
<dbReference type="PANTHER" id="PTHR43798:SF31">
    <property type="entry name" value="AB HYDROLASE SUPERFAMILY PROTEIN YCLE"/>
    <property type="match status" value="1"/>
</dbReference>
<dbReference type="GO" id="GO:0016787">
    <property type="term" value="F:hydrolase activity"/>
    <property type="evidence" value="ECO:0007669"/>
    <property type="project" value="UniProtKB-KW"/>
</dbReference>
<feature type="domain" description="AB hydrolase-1" evidence="2">
    <location>
        <begin position="41"/>
        <end position="282"/>
    </location>
</feature>
<evidence type="ECO:0000259" key="2">
    <source>
        <dbReference type="Pfam" id="PF00561"/>
    </source>
</evidence>
<dbReference type="SUPFAM" id="SSF53474">
    <property type="entry name" value="alpha/beta-Hydrolases"/>
    <property type="match status" value="1"/>
</dbReference>
<dbReference type="Gene3D" id="3.40.50.1820">
    <property type="entry name" value="alpha/beta hydrolase"/>
    <property type="match status" value="1"/>
</dbReference>
<name>A0ABN4VFA2_9ACTN</name>
<keyword evidence="4" id="KW-1185">Reference proteome</keyword>
<dbReference type="PANTHER" id="PTHR43798">
    <property type="entry name" value="MONOACYLGLYCEROL LIPASE"/>
    <property type="match status" value="1"/>
</dbReference>
<gene>
    <name evidence="3" type="ORF">A7J05_00765</name>
</gene>
<protein>
    <submittedName>
        <fullName evidence="3">Hydrolase</fullName>
    </submittedName>
</protein>
<dbReference type="InterPro" id="IPR029058">
    <property type="entry name" value="AB_hydrolase_fold"/>
</dbReference>
<reference evidence="3 4" key="1">
    <citation type="submission" date="2016-05" db="EMBL/GenBank/DDBJ databases">
        <authorList>
            <person name="Gu J."/>
        </authorList>
    </citation>
    <scope>NUCLEOTIDE SEQUENCE [LARGE SCALE GENOMIC DNA]</scope>
    <source>
        <strain evidence="3 4">ACCC40021</strain>
    </source>
</reference>
<organism evidence="3 4">
    <name type="scientific">Streptomyces alfalfae</name>
    <dbReference type="NCBI Taxonomy" id="1642299"/>
    <lineage>
        <taxon>Bacteria</taxon>
        <taxon>Bacillati</taxon>
        <taxon>Actinomycetota</taxon>
        <taxon>Actinomycetes</taxon>
        <taxon>Kitasatosporales</taxon>
        <taxon>Streptomycetaceae</taxon>
        <taxon>Streptomyces</taxon>
    </lineage>
</organism>
<sequence length="301" mass="32880">MMCETGGTDVPPLTRGEVMKELITTDGARLAYQDTGGAGVPLVMLHGWGQTQAMFRHQVEGLAPGRRVVTVDLRGHGKSGKPRHGYRIARLSRDVSELVEHLGLDRFDALGWSMGVSVWWSFVDQCGTGRIRRFVAVDQPAAVAAVPWTTEREQRDSGAIFDVSGLLYLCASLAGAEGDTVRAEFVRGMFSGEPDPEVLAFVDEEIRSTPAYAGVPLLFDHCAQDWRDVLPRIDVPTLVIGCEGSHVHPDSQRFVAERIPGARLHVFTTDVASSHFPFLENPPAFNAVLEKFLAEETANGV</sequence>
<evidence type="ECO:0000313" key="4">
    <source>
        <dbReference type="Proteomes" id="UP000187191"/>
    </source>
</evidence>
<evidence type="ECO:0000313" key="3">
    <source>
        <dbReference type="EMBL" id="APY84507.1"/>
    </source>
</evidence>
<dbReference type="InterPro" id="IPR000073">
    <property type="entry name" value="AB_hydrolase_1"/>
</dbReference>
<dbReference type="InterPro" id="IPR050266">
    <property type="entry name" value="AB_hydrolase_sf"/>
</dbReference>
<evidence type="ECO:0000256" key="1">
    <source>
        <dbReference type="ARBA" id="ARBA00022801"/>
    </source>
</evidence>
<dbReference type="Proteomes" id="UP000187191">
    <property type="component" value="Chromosome"/>
</dbReference>
<accession>A0ABN4VFA2</accession>